<keyword evidence="2" id="KW-1133">Transmembrane helix</keyword>
<keyword evidence="2" id="KW-0812">Transmembrane</keyword>
<feature type="transmembrane region" description="Helical" evidence="2">
    <location>
        <begin position="143"/>
        <end position="162"/>
    </location>
</feature>
<name>A0A0G4HVN2_9ALVE</name>
<organism evidence="3">
    <name type="scientific">Chromera velia CCMP2878</name>
    <dbReference type="NCBI Taxonomy" id="1169474"/>
    <lineage>
        <taxon>Eukaryota</taxon>
        <taxon>Sar</taxon>
        <taxon>Alveolata</taxon>
        <taxon>Colpodellida</taxon>
        <taxon>Chromeraceae</taxon>
        <taxon>Chromera</taxon>
    </lineage>
</organism>
<dbReference type="VEuPathDB" id="CryptoDB:Cvel_1420"/>
<evidence type="ECO:0000313" key="3">
    <source>
        <dbReference type="EMBL" id="CEM48528.1"/>
    </source>
</evidence>
<feature type="transmembrane region" description="Helical" evidence="2">
    <location>
        <begin position="100"/>
        <end position="123"/>
    </location>
</feature>
<evidence type="ECO:0000256" key="1">
    <source>
        <dbReference type="SAM" id="MobiDB-lite"/>
    </source>
</evidence>
<gene>
    <name evidence="3" type="ORF">Cvel_1420</name>
</gene>
<feature type="compositionally biased region" description="Basic and acidic residues" evidence="1">
    <location>
        <begin position="182"/>
        <end position="193"/>
    </location>
</feature>
<evidence type="ECO:0000256" key="2">
    <source>
        <dbReference type="SAM" id="Phobius"/>
    </source>
</evidence>
<reference evidence="3" key="1">
    <citation type="submission" date="2014-11" db="EMBL/GenBank/DDBJ databases">
        <authorList>
            <person name="Otto D Thomas"/>
            <person name="Naeem Raeece"/>
        </authorList>
    </citation>
    <scope>NUCLEOTIDE SEQUENCE</scope>
</reference>
<protein>
    <submittedName>
        <fullName evidence="3">Uncharacterized protein</fullName>
    </submittedName>
</protein>
<dbReference type="AlphaFoldDB" id="A0A0G4HVN2"/>
<accession>A0A0G4HVN2</accession>
<dbReference type="EMBL" id="CDMZ01004059">
    <property type="protein sequence ID" value="CEM48528.1"/>
    <property type="molecule type" value="Genomic_DNA"/>
</dbReference>
<proteinExistence type="predicted"/>
<keyword evidence="2" id="KW-0472">Membrane</keyword>
<sequence length="206" mass="22252">MSSFACCLELSGGRRVLWGGLFLRVAEVSLLSCSIGLYGFPAERAEDLSLVVVIMSAASICTAVACAYYSMSALCDWGVGTPKSIEERHKRLAAVWRSVSHLYTFLLLLHCSLFGLLIAWLILREDTRETPLFVFLPSIATPVLILSDLGLVVLPLGIASGLERGEFGRDARGRSSSLRRQVKPDREGGRDGEAPGVALGHAGRES</sequence>
<feature type="region of interest" description="Disordered" evidence="1">
    <location>
        <begin position="169"/>
        <end position="206"/>
    </location>
</feature>
<feature type="transmembrane region" description="Helical" evidence="2">
    <location>
        <begin position="52"/>
        <end position="79"/>
    </location>
</feature>
<feature type="transmembrane region" description="Helical" evidence="2">
    <location>
        <begin position="21"/>
        <end position="40"/>
    </location>
</feature>